<feature type="region of interest" description="Disordered" evidence="5">
    <location>
        <begin position="1"/>
        <end position="75"/>
    </location>
</feature>
<accession>A0A0L0T624</accession>
<keyword evidence="3 6" id="KW-1133">Transmembrane helix</keyword>
<evidence type="ECO:0000256" key="1">
    <source>
        <dbReference type="ARBA" id="ARBA00004370"/>
    </source>
</evidence>
<organism evidence="9 10">
    <name type="scientific">Allomyces macrogynus (strain ATCC 38327)</name>
    <name type="common">Allomyces javanicus var. macrogynus</name>
    <dbReference type="NCBI Taxonomy" id="578462"/>
    <lineage>
        <taxon>Eukaryota</taxon>
        <taxon>Fungi</taxon>
        <taxon>Fungi incertae sedis</taxon>
        <taxon>Blastocladiomycota</taxon>
        <taxon>Blastocladiomycetes</taxon>
        <taxon>Blastocladiales</taxon>
        <taxon>Blastocladiaceae</taxon>
        <taxon>Allomyces</taxon>
    </lineage>
</organism>
<dbReference type="PROSITE" id="PS50839">
    <property type="entry name" value="CHASE"/>
    <property type="match status" value="1"/>
</dbReference>
<reference evidence="9 10" key="1">
    <citation type="submission" date="2009-11" db="EMBL/GenBank/DDBJ databases">
        <title>Annotation of Allomyces macrogynus ATCC 38327.</title>
        <authorList>
            <consortium name="The Broad Institute Genome Sequencing Platform"/>
            <person name="Russ C."/>
            <person name="Cuomo C."/>
            <person name="Burger G."/>
            <person name="Gray M.W."/>
            <person name="Holland P.W.H."/>
            <person name="King N."/>
            <person name="Lang F.B.F."/>
            <person name="Roger A.J."/>
            <person name="Ruiz-Trillo I."/>
            <person name="Young S.K."/>
            <person name="Zeng Q."/>
            <person name="Gargeya S."/>
            <person name="Fitzgerald M."/>
            <person name="Haas B."/>
            <person name="Abouelleil A."/>
            <person name="Alvarado L."/>
            <person name="Arachchi H.M."/>
            <person name="Berlin A."/>
            <person name="Chapman S.B."/>
            <person name="Gearin G."/>
            <person name="Goldberg J."/>
            <person name="Griggs A."/>
            <person name="Gujja S."/>
            <person name="Hansen M."/>
            <person name="Heiman D."/>
            <person name="Howarth C."/>
            <person name="Larimer J."/>
            <person name="Lui A."/>
            <person name="MacDonald P.J.P."/>
            <person name="McCowen C."/>
            <person name="Montmayeur A."/>
            <person name="Murphy C."/>
            <person name="Neiman D."/>
            <person name="Pearson M."/>
            <person name="Priest M."/>
            <person name="Roberts A."/>
            <person name="Saif S."/>
            <person name="Shea T."/>
            <person name="Sisk P."/>
            <person name="Stolte C."/>
            <person name="Sykes S."/>
            <person name="Wortman J."/>
            <person name="Nusbaum C."/>
            <person name="Birren B."/>
        </authorList>
    </citation>
    <scope>NUCLEOTIDE SEQUENCE [LARGE SCALE GENOMIC DNA]</scope>
    <source>
        <strain evidence="9 10">ATCC 38327</strain>
    </source>
</reference>
<dbReference type="Gene3D" id="3.30.450.350">
    <property type="entry name" value="CHASE domain"/>
    <property type="match status" value="1"/>
</dbReference>
<dbReference type="VEuPathDB" id="FungiDB:AMAG_15117"/>
<evidence type="ECO:0000259" key="7">
    <source>
        <dbReference type="PROSITE" id="PS50112"/>
    </source>
</evidence>
<reference evidence="10" key="2">
    <citation type="submission" date="2009-11" db="EMBL/GenBank/DDBJ databases">
        <title>The Genome Sequence of Allomyces macrogynus strain ATCC 38327.</title>
        <authorList>
            <consortium name="The Broad Institute Genome Sequencing Platform"/>
            <person name="Russ C."/>
            <person name="Cuomo C."/>
            <person name="Shea T."/>
            <person name="Young S.K."/>
            <person name="Zeng Q."/>
            <person name="Koehrsen M."/>
            <person name="Haas B."/>
            <person name="Borodovsky M."/>
            <person name="Guigo R."/>
            <person name="Alvarado L."/>
            <person name="Berlin A."/>
            <person name="Borenstein D."/>
            <person name="Chen Z."/>
            <person name="Engels R."/>
            <person name="Freedman E."/>
            <person name="Gellesch M."/>
            <person name="Goldberg J."/>
            <person name="Griggs A."/>
            <person name="Gujja S."/>
            <person name="Heiman D."/>
            <person name="Hepburn T."/>
            <person name="Howarth C."/>
            <person name="Jen D."/>
            <person name="Larson L."/>
            <person name="Lewis B."/>
            <person name="Mehta T."/>
            <person name="Park D."/>
            <person name="Pearson M."/>
            <person name="Roberts A."/>
            <person name="Saif S."/>
            <person name="Shenoy N."/>
            <person name="Sisk P."/>
            <person name="Stolte C."/>
            <person name="Sykes S."/>
            <person name="Walk T."/>
            <person name="White J."/>
            <person name="Yandava C."/>
            <person name="Burger G."/>
            <person name="Gray M.W."/>
            <person name="Holland P.W.H."/>
            <person name="King N."/>
            <person name="Lang F.B.F."/>
            <person name="Roger A.J."/>
            <person name="Ruiz-Trillo I."/>
            <person name="Lander E."/>
            <person name="Nusbaum C."/>
        </authorList>
    </citation>
    <scope>NUCLEOTIDE SEQUENCE [LARGE SCALE GENOMIC DNA]</scope>
    <source>
        <strain evidence="10">ATCC 38327</strain>
    </source>
</reference>
<dbReference type="PROSITE" id="PS50112">
    <property type="entry name" value="PAS"/>
    <property type="match status" value="1"/>
</dbReference>
<dbReference type="InterPro" id="IPR035965">
    <property type="entry name" value="PAS-like_dom_sf"/>
</dbReference>
<keyword evidence="4 6" id="KW-0472">Membrane</keyword>
<dbReference type="Pfam" id="PF03924">
    <property type="entry name" value="CHASE"/>
    <property type="match status" value="1"/>
</dbReference>
<keyword evidence="10" id="KW-1185">Reference proteome</keyword>
<dbReference type="InterPro" id="IPR013767">
    <property type="entry name" value="PAS_fold"/>
</dbReference>
<dbReference type="Proteomes" id="UP000054350">
    <property type="component" value="Unassembled WGS sequence"/>
</dbReference>
<dbReference type="AlphaFoldDB" id="A0A0L0T624"/>
<evidence type="ECO:0000256" key="4">
    <source>
        <dbReference type="ARBA" id="ARBA00023136"/>
    </source>
</evidence>
<evidence type="ECO:0000256" key="3">
    <source>
        <dbReference type="ARBA" id="ARBA00022989"/>
    </source>
</evidence>
<dbReference type="SUPFAM" id="SSF55785">
    <property type="entry name" value="PYP-like sensor domain (PAS domain)"/>
    <property type="match status" value="1"/>
</dbReference>
<dbReference type="Gene3D" id="3.30.450.20">
    <property type="entry name" value="PAS domain"/>
    <property type="match status" value="1"/>
</dbReference>
<dbReference type="CDD" id="cd00130">
    <property type="entry name" value="PAS"/>
    <property type="match status" value="1"/>
</dbReference>
<dbReference type="InterPro" id="IPR006189">
    <property type="entry name" value="CHASE_dom"/>
</dbReference>
<feature type="domain" description="CHASE" evidence="8">
    <location>
        <begin position="236"/>
        <end position="293"/>
    </location>
</feature>
<name>A0A0L0T624_ALLM3</name>
<keyword evidence="2 6" id="KW-0812">Transmembrane</keyword>
<dbReference type="GO" id="GO:0016020">
    <property type="term" value="C:membrane"/>
    <property type="evidence" value="ECO:0007669"/>
    <property type="project" value="UniProtKB-SubCell"/>
</dbReference>
<proteinExistence type="predicted"/>
<dbReference type="InterPro" id="IPR000014">
    <property type="entry name" value="PAS"/>
</dbReference>
<protein>
    <submittedName>
        <fullName evidence="9">PAS domain S-box protein</fullName>
    </submittedName>
</protein>
<sequence length="845" mass="90713">MPRQRAARRRRRVSDPPRPTATTATASDDDVEETHPTLARAADPDPDLEHAHGDPLGHTTVRTDSGAFPGPGVPVRRTAAERTDAVIDREDEQVRRAYRSALVAACGVALTGVGCALALYFALHSVEADRFTRAWDALCEQNVRLLDVAFNQRLANSARNVAAYLYAVPVISEENLYEFTNRSSFDMSILTAVGSHPILTYEQLPQFEAHYNLQVWPKPLPPESTVRVDGRPIVSPVLFVYPAAVKPGLLGFNQMSYVSRRAGILALLRSPTKQIAMSDPLRLVPYNHRGFLIWVRALPRPTADHATPFTDWMGTISVETTTILTVALGTQASSQGVFMDILHPTGELIFTTVPANTTRHRLLHTASRTYTVPVLDQTWTARCFASTRFRHSLVTTWPAAIAAITAAVFAVAGEATRRGVLRWHAAQRALTRYAGQDEMLAMLARSGRAVLEALPDALLVVNSRGRLLGINAAAVALTGYSVTDLEQVRVTRILAPSHTAVLPETGTLPLGQFDGTLYRASGSAVPVSMSVNDTRDAAVSVSDAVAAGVTPLSADQSDAIAQVVLFHDISDQVDAQHRREVAQMDRARATGTRAALLTTLARLIVPQTRAVDDAMQALQRAAAVMGTGSPPRRTAGRARISSAADELAAGVTAAQHMAALGSDLALLVDVPRSFSDGGSTNGVRLCDLMDEALAARDREVSGKRVAVLTAADPPGVRIAGPDLAAVRILIAKMLLIGSVVAADGAVWSVRYSVLRGRLVLHQELSAMSTYVDLAGLDDLGLQHASLGQHFGALPLTYLALIRYVRRLEGTFARSADSVKGIMLHVEVPLAKMGVWAIFPSGGGRS</sequence>
<dbReference type="GO" id="GO:0003824">
    <property type="term" value="F:catalytic activity"/>
    <property type="evidence" value="ECO:0007669"/>
    <property type="project" value="UniProtKB-ARBA"/>
</dbReference>
<gene>
    <name evidence="9" type="ORF">AMAG_15117</name>
</gene>
<dbReference type="eggNOG" id="ENOG502SZUZ">
    <property type="taxonomic scope" value="Eukaryota"/>
</dbReference>
<comment type="subcellular location">
    <subcellularLocation>
        <location evidence="1">Membrane</location>
    </subcellularLocation>
</comment>
<feature type="compositionally biased region" description="Basic residues" evidence="5">
    <location>
        <begin position="1"/>
        <end position="12"/>
    </location>
</feature>
<dbReference type="InterPro" id="IPR042240">
    <property type="entry name" value="CHASE_sf"/>
</dbReference>
<dbReference type="OrthoDB" id="5574967at2759"/>
<dbReference type="EMBL" id="GG745364">
    <property type="protein sequence ID" value="KNE70141.1"/>
    <property type="molecule type" value="Genomic_DNA"/>
</dbReference>
<evidence type="ECO:0000313" key="9">
    <source>
        <dbReference type="EMBL" id="KNE70141.1"/>
    </source>
</evidence>
<evidence type="ECO:0000256" key="2">
    <source>
        <dbReference type="ARBA" id="ARBA00022692"/>
    </source>
</evidence>
<dbReference type="NCBIfam" id="TIGR00229">
    <property type="entry name" value="sensory_box"/>
    <property type="match status" value="1"/>
</dbReference>
<dbReference type="GO" id="GO:0006355">
    <property type="term" value="P:regulation of DNA-templated transcription"/>
    <property type="evidence" value="ECO:0007669"/>
    <property type="project" value="InterPro"/>
</dbReference>
<evidence type="ECO:0000313" key="10">
    <source>
        <dbReference type="Proteomes" id="UP000054350"/>
    </source>
</evidence>
<dbReference type="GO" id="GO:0007165">
    <property type="term" value="P:signal transduction"/>
    <property type="evidence" value="ECO:0007669"/>
    <property type="project" value="UniProtKB-ARBA"/>
</dbReference>
<dbReference type="Pfam" id="PF00989">
    <property type="entry name" value="PAS"/>
    <property type="match status" value="1"/>
</dbReference>
<evidence type="ECO:0000256" key="6">
    <source>
        <dbReference type="SAM" id="Phobius"/>
    </source>
</evidence>
<feature type="domain" description="PAS" evidence="7">
    <location>
        <begin position="448"/>
        <end position="485"/>
    </location>
</feature>
<dbReference type="SMART" id="SM00091">
    <property type="entry name" value="PAS"/>
    <property type="match status" value="1"/>
</dbReference>
<evidence type="ECO:0000259" key="8">
    <source>
        <dbReference type="PROSITE" id="PS50839"/>
    </source>
</evidence>
<evidence type="ECO:0000256" key="5">
    <source>
        <dbReference type="SAM" id="MobiDB-lite"/>
    </source>
</evidence>
<feature type="transmembrane region" description="Helical" evidence="6">
    <location>
        <begin position="101"/>
        <end position="123"/>
    </location>
</feature>